<feature type="repeat" description="WD" evidence="3">
    <location>
        <begin position="3"/>
        <end position="35"/>
    </location>
</feature>
<dbReference type="GO" id="GO:0008017">
    <property type="term" value="F:microtubule binding"/>
    <property type="evidence" value="ECO:0007669"/>
    <property type="project" value="TreeGrafter"/>
</dbReference>
<dbReference type="InterPro" id="IPR055442">
    <property type="entry name" value="Beta-prop_EML-like_2nd"/>
</dbReference>
<reference evidence="6" key="1">
    <citation type="submission" date="2025-08" db="UniProtKB">
        <authorList>
            <consortium name="RefSeq"/>
        </authorList>
    </citation>
    <scope>IDENTIFICATION</scope>
</reference>
<evidence type="ECO:0000256" key="2">
    <source>
        <dbReference type="ARBA" id="ARBA00022737"/>
    </source>
</evidence>
<evidence type="ECO:0000256" key="3">
    <source>
        <dbReference type="PROSITE-ProRule" id="PRU00221"/>
    </source>
</evidence>
<dbReference type="GO" id="GO:0072686">
    <property type="term" value="C:mitotic spindle"/>
    <property type="evidence" value="ECO:0007669"/>
    <property type="project" value="TreeGrafter"/>
</dbReference>
<dbReference type="AlphaFoldDB" id="A0AAJ6YEQ5"/>
<dbReference type="Pfam" id="PF23414">
    <property type="entry name" value="Beta-prop_EML_2"/>
    <property type="match status" value="1"/>
</dbReference>
<name>A0AAJ6YEQ5_9HYME</name>
<dbReference type="Proteomes" id="UP000695007">
    <property type="component" value="Unplaced"/>
</dbReference>
<evidence type="ECO:0000256" key="1">
    <source>
        <dbReference type="ARBA" id="ARBA00022574"/>
    </source>
</evidence>
<dbReference type="PROSITE" id="PS50082">
    <property type="entry name" value="WD_REPEATS_2"/>
    <property type="match status" value="2"/>
</dbReference>
<proteinExistence type="predicted"/>
<protein>
    <submittedName>
        <fullName evidence="6">Echinoderm microtubule-associated protein-like CG42247</fullName>
    </submittedName>
</protein>
<feature type="repeat" description="WD" evidence="3">
    <location>
        <begin position="92"/>
        <end position="123"/>
    </location>
</feature>
<dbReference type="SUPFAM" id="SSF50998">
    <property type="entry name" value="Quinoprotein alcohol dehydrogenase-like"/>
    <property type="match status" value="1"/>
</dbReference>
<evidence type="ECO:0000259" key="4">
    <source>
        <dbReference type="Pfam" id="PF23414"/>
    </source>
</evidence>
<keyword evidence="1 3" id="KW-0853">WD repeat</keyword>
<dbReference type="Gene3D" id="2.130.10.10">
    <property type="entry name" value="YVTN repeat-like/Quinoprotein amine dehydrogenase"/>
    <property type="match status" value="1"/>
</dbReference>
<keyword evidence="5" id="KW-1185">Reference proteome</keyword>
<dbReference type="SUPFAM" id="SSF50978">
    <property type="entry name" value="WD40 repeat-like"/>
    <property type="match status" value="1"/>
</dbReference>
<dbReference type="RefSeq" id="XP_011496690.1">
    <property type="nucleotide sequence ID" value="XM_011498388.1"/>
</dbReference>
<dbReference type="InterPro" id="IPR001680">
    <property type="entry name" value="WD40_rpt"/>
</dbReference>
<sequence>MEFEAHNKGISSLVMLSEGTLLSGGEKDRKIAAWDSLQNYKRITDTKLPETAGGVRSIYPQRPGRNDGNIYVGTTRNNILEGSLQRRFNQVVFGHGRQLWGLAVHPDDEVFATAGHDKNIALWRRHKLLWTTQVGFECICIAFHPFGVALAAGSSEGHLLVLAADTGAAVATLRVCGSPLSCIGYNPTGEMVAMGSQNGSVYLFRVSRDGFSYKKSNKIRGTQPLVQLDWSSDSRFLQTVTQDYDLVFWDVKALSSEKSPLIMKDVKWYTHNCTVGYLVSGMWNNRYYPLTTVVTTSCRSAAHDMLVSGDAEGYLRLFRYPCTSAKAEYVEEKVYSSLVACSRFLYNDQNVVTVGGTDAALMLWELVDE</sequence>
<gene>
    <name evidence="6" type="primary">LOC105361273</name>
</gene>
<dbReference type="KEGG" id="csol:105361273"/>
<dbReference type="SMART" id="SM00320">
    <property type="entry name" value="WD40"/>
    <property type="match status" value="5"/>
</dbReference>
<dbReference type="GO" id="GO:0000226">
    <property type="term" value="P:microtubule cytoskeleton organization"/>
    <property type="evidence" value="ECO:0007669"/>
    <property type="project" value="TreeGrafter"/>
</dbReference>
<accession>A0AAJ6YEQ5</accession>
<feature type="domain" description="EML-like second beta-propeller" evidence="4">
    <location>
        <begin position="99"/>
        <end position="366"/>
    </location>
</feature>
<dbReference type="GeneID" id="105361273"/>
<dbReference type="FunFam" id="2.130.10.10:FF:000591">
    <property type="entry name" value="Echinoderm microtubule-associated protein-like CG42247"/>
    <property type="match status" value="1"/>
</dbReference>
<dbReference type="PANTHER" id="PTHR13720:SF55">
    <property type="entry name" value="ECHINODERM MICROTUBULE-ASSOCIATED PROTEIN-LIKE CG42247"/>
    <property type="match status" value="1"/>
</dbReference>
<dbReference type="PROSITE" id="PS50294">
    <property type="entry name" value="WD_REPEATS_REGION"/>
    <property type="match status" value="1"/>
</dbReference>
<evidence type="ECO:0000313" key="5">
    <source>
        <dbReference type="Proteomes" id="UP000695007"/>
    </source>
</evidence>
<dbReference type="InterPro" id="IPR036322">
    <property type="entry name" value="WD40_repeat_dom_sf"/>
</dbReference>
<dbReference type="InterPro" id="IPR050630">
    <property type="entry name" value="WD_repeat_EMAP"/>
</dbReference>
<evidence type="ECO:0000313" key="6">
    <source>
        <dbReference type="RefSeq" id="XP_011496690.1"/>
    </source>
</evidence>
<dbReference type="InterPro" id="IPR011047">
    <property type="entry name" value="Quinoprotein_ADH-like_sf"/>
</dbReference>
<keyword evidence="2" id="KW-0677">Repeat</keyword>
<organism evidence="5 6">
    <name type="scientific">Ceratosolen solmsi marchali</name>
    <dbReference type="NCBI Taxonomy" id="326594"/>
    <lineage>
        <taxon>Eukaryota</taxon>
        <taxon>Metazoa</taxon>
        <taxon>Ecdysozoa</taxon>
        <taxon>Arthropoda</taxon>
        <taxon>Hexapoda</taxon>
        <taxon>Insecta</taxon>
        <taxon>Pterygota</taxon>
        <taxon>Neoptera</taxon>
        <taxon>Endopterygota</taxon>
        <taxon>Hymenoptera</taxon>
        <taxon>Apocrita</taxon>
        <taxon>Proctotrupomorpha</taxon>
        <taxon>Chalcidoidea</taxon>
        <taxon>Agaonidae</taxon>
        <taxon>Agaoninae</taxon>
        <taxon>Ceratosolen</taxon>
    </lineage>
</organism>
<dbReference type="InterPro" id="IPR015943">
    <property type="entry name" value="WD40/YVTN_repeat-like_dom_sf"/>
</dbReference>
<dbReference type="Pfam" id="PF00400">
    <property type="entry name" value="WD40"/>
    <property type="match status" value="1"/>
</dbReference>
<dbReference type="PANTHER" id="PTHR13720">
    <property type="entry name" value="WD-40 REPEAT PROTEIN"/>
    <property type="match status" value="1"/>
</dbReference>